<gene>
    <name evidence="1" type="ORF">M5K25_004827</name>
</gene>
<organism evidence="1 2">
    <name type="scientific">Dendrobium thyrsiflorum</name>
    <name type="common">Pinecone-like raceme dendrobium</name>
    <name type="synonym">Orchid</name>
    <dbReference type="NCBI Taxonomy" id="117978"/>
    <lineage>
        <taxon>Eukaryota</taxon>
        <taxon>Viridiplantae</taxon>
        <taxon>Streptophyta</taxon>
        <taxon>Embryophyta</taxon>
        <taxon>Tracheophyta</taxon>
        <taxon>Spermatophyta</taxon>
        <taxon>Magnoliopsida</taxon>
        <taxon>Liliopsida</taxon>
        <taxon>Asparagales</taxon>
        <taxon>Orchidaceae</taxon>
        <taxon>Epidendroideae</taxon>
        <taxon>Malaxideae</taxon>
        <taxon>Dendrobiinae</taxon>
        <taxon>Dendrobium</taxon>
    </lineage>
</organism>
<evidence type="ECO:0000313" key="2">
    <source>
        <dbReference type="Proteomes" id="UP001552299"/>
    </source>
</evidence>
<protein>
    <submittedName>
        <fullName evidence="1">Uncharacterized protein</fullName>
    </submittedName>
</protein>
<dbReference type="AlphaFoldDB" id="A0ABD0VGC0"/>
<accession>A0ABD0VGC0</accession>
<comment type="caution">
    <text evidence="1">The sequence shown here is derived from an EMBL/GenBank/DDBJ whole genome shotgun (WGS) entry which is preliminary data.</text>
</comment>
<dbReference type="EMBL" id="JANQDX010000005">
    <property type="protein sequence ID" value="KAL0924025.1"/>
    <property type="molecule type" value="Genomic_DNA"/>
</dbReference>
<reference evidence="1 2" key="1">
    <citation type="journal article" date="2024" name="Plant Biotechnol. J.">
        <title>Dendrobium thyrsiflorum genome and its molecular insights into genes involved in important horticultural traits.</title>
        <authorList>
            <person name="Chen B."/>
            <person name="Wang J.Y."/>
            <person name="Zheng P.J."/>
            <person name="Li K.L."/>
            <person name="Liang Y.M."/>
            <person name="Chen X.F."/>
            <person name="Zhang C."/>
            <person name="Zhao X."/>
            <person name="He X."/>
            <person name="Zhang G.Q."/>
            <person name="Liu Z.J."/>
            <person name="Xu Q."/>
        </authorList>
    </citation>
    <scope>NUCLEOTIDE SEQUENCE [LARGE SCALE GENOMIC DNA]</scope>
    <source>
        <strain evidence="1">GZMU011</strain>
    </source>
</reference>
<keyword evidence="2" id="KW-1185">Reference proteome</keyword>
<name>A0ABD0VGC0_DENTH</name>
<dbReference type="Proteomes" id="UP001552299">
    <property type="component" value="Unassembled WGS sequence"/>
</dbReference>
<evidence type="ECO:0000313" key="1">
    <source>
        <dbReference type="EMBL" id="KAL0924025.1"/>
    </source>
</evidence>
<proteinExistence type="predicted"/>
<sequence>MALWWLLEGDLQHQTYVLCLLQEEEKGFQGSLPALGGSKRIPDSLPSVGGDPHMNERIFVVATIQFQRMVTSESLTSLEALAVDFRWSYRCRRDGFGGWRFMVDHGIVLLVEELKEIGGQRSRYREWVGETAIWSSKGRKRLRSVWMQADGEEGGVGSGFGVKKLVTGGRKVEKELRFSERT</sequence>